<gene>
    <name evidence="2" type="ORF">VB854_23750</name>
</gene>
<comment type="caution">
    <text evidence="2">The sequence shown here is derived from an EMBL/GenBank/DDBJ whole genome shotgun (WGS) entry which is preliminary data.</text>
</comment>
<dbReference type="InterPro" id="IPR000182">
    <property type="entry name" value="GNAT_dom"/>
</dbReference>
<accession>A0ABU5U4B1</accession>
<dbReference type="SUPFAM" id="SSF55729">
    <property type="entry name" value="Acyl-CoA N-acyltransferases (Nat)"/>
    <property type="match status" value="1"/>
</dbReference>
<evidence type="ECO:0000313" key="2">
    <source>
        <dbReference type="EMBL" id="MEA5521959.1"/>
    </source>
</evidence>
<proteinExistence type="predicted"/>
<dbReference type="Proteomes" id="UP001301728">
    <property type="component" value="Unassembled WGS sequence"/>
</dbReference>
<organism evidence="2 3">
    <name type="scientific">Limnoraphis robusta CCNP1315</name>
    <dbReference type="NCBI Taxonomy" id="3110306"/>
    <lineage>
        <taxon>Bacteria</taxon>
        <taxon>Bacillati</taxon>
        <taxon>Cyanobacteriota</taxon>
        <taxon>Cyanophyceae</taxon>
        <taxon>Oscillatoriophycideae</taxon>
        <taxon>Oscillatoriales</taxon>
        <taxon>Sirenicapillariaceae</taxon>
        <taxon>Limnoraphis</taxon>
    </lineage>
</organism>
<keyword evidence="3" id="KW-1185">Reference proteome</keyword>
<name>A0ABU5U4B1_9CYAN</name>
<dbReference type="Pfam" id="PF00583">
    <property type="entry name" value="Acetyltransf_1"/>
    <property type="match status" value="1"/>
</dbReference>
<dbReference type="Gene3D" id="3.40.630.30">
    <property type="match status" value="1"/>
</dbReference>
<evidence type="ECO:0000313" key="3">
    <source>
        <dbReference type="Proteomes" id="UP001301728"/>
    </source>
</evidence>
<dbReference type="RefSeq" id="WP_082172488.1">
    <property type="nucleotide sequence ID" value="NZ_JAYGHT010000142.1"/>
</dbReference>
<dbReference type="InterPro" id="IPR016181">
    <property type="entry name" value="Acyl_CoA_acyltransferase"/>
</dbReference>
<sequence length="141" mass="16322">MIKVSILSPVSCLLISANISDEIFGFLALSKPKISNEFFNQIIWKDDSCQNKILSDRHLYIKIVATHPNHQSKGVAQFMYKSLYESFPNSFFSTFIVSKPIFNHRSILFHEKQGFYLVGTLKRSSFLDFKNYESVLMVKEI</sequence>
<reference evidence="2 3" key="1">
    <citation type="submission" date="2023-12" db="EMBL/GenBank/DDBJ databases">
        <title>Baltic Sea Cyanobacteria.</title>
        <authorList>
            <person name="Delbaje E."/>
            <person name="Fewer D.P."/>
            <person name="Shishido T.K."/>
        </authorList>
    </citation>
    <scope>NUCLEOTIDE SEQUENCE [LARGE SCALE GENOMIC DNA]</scope>
    <source>
        <strain evidence="2 3">CCNP 1315</strain>
    </source>
</reference>
<dbReference type="EMBL" id="JAYGHT010000142">
    <property type="protein sequence ID" value="MEA5521959.1"/>
    <property type="molecule type" value="Genomic_DNA"/>
</dbReference>
<feature type="domain" description="N-acetyltransferase" evidence="1">
    <location>
        <begin position="14"/>
        <end position="115"/>
    </location>
</feature>
<protein>
    <submittedName>
        <fullName evidence="2">GNAT family N-acetyltransferase</fullName>
    </submittedName>
</protein>
<evidence type="ECO:0000259" key="1">
    <source>
        <dbReference type="Pfam" id="PF00583"/>
    </source>
</evidence>